<evidence type="ECO:0000256" key="9">
    <source>
        <dbReference type="ARBA" id="ARBA00023136"/>
    </source>
</evidence>
<name>A0A1H4E5N4_9BACT</name>
<evidence type="ECO:0000256" key="12">
    <source>
        <dbReference type="NCBIfam" id="TIGR04265"/>
    </source>
</evidence>
<dbReference type="RefSeq" id="WP_092350709.1">
    <property type="nucleotide sequence ID" value="NZ_FNQN01000013.1"/>
</dbReference>
<dbReference type="PANTHER" id="PTHR21248:SF22">
    <property type="entry name" value="PHOSPHOLIPASE D"/>
    <property type="match status" value="1"/>
</dbReference>
<dbReference type="InterPro" id="IPR027379">
    <property type="entry name" value="CLS_N"/>
</dbReference>
<evidence type="ECO:0000256" key="11">
    <source>
        <dbReference type="ARBA" id="ARBA00023264"/>
    </source>
</evidence>
<evidence type="ECO:0000256" key="4">
    <source>
        <dbReference type="ARBA" id="ARBA00022679"/>
    </source>
</evidence>
<dbReference type="GO" id="GO:0032049">
    <property type="term" value="P:cardiolipin biosynthetic process"/>
    <property type="evidence" value="ECO:0007669"/>
    <property type="project" value="UniProtKB-UniRule"/>
</dbReference>
<evidence type="ECO:0000256" key="1">
    <source>
        <dbReference type="ARBA" id="ARBA00004651"/>
    </source>
</evidence>
<comment type="subcellular location">
    <subcellularLocation>
        <location evidence="1">Cell membrane</location>
        <topology evidence="1">Multi-pass membrane protein</topology>
    </subcellularLocation>
</comment>
<dbReference type="AlphaFoldDB" id="A0A1H4E5N4"/>
<evidence type="ECO:0000259" key="14">
    <source>
        <dbReference type="PROSITE" id="PS50035"/>
    </source>
</evidence>
<keyword evidence="9 13" id="KW-0472">Membrane</keyword>
<dbReference type="PROSITE" id="PS50035">
    <property type="entry name" value="PLD"/>
    <property type="match status" value="2"/>
</dbReference>
<dbReference type="GO" id="GO:0008808">
    <property type="term" value="F:cardiolipin synthase activity"/>
    <property type="evidence" value="ECO:0007669"/>
    <property type="project" value="UniProtKB-UniRule"/>
</dbReference>
<keyword evidence="7 13" id="KW-1133">Transmembrane helix</keyword>
<evidence type="ECO:0000313" key="15">
    <source>
        <dbReference type="EMBL" id="SEA79682.1"/>
    </source>
</evidence>
<evidence type="ECO:0000256" key="6">
    <source>
        <dbReference type="ARBA" id="ARBA00022737"/>
    </source>
</evidence>
<evidence type="ECO:0000256" key="7">
    <source>
        <dbReference type="ARBA" id="ARBA00022989"/>
    </source>
</evidence>
<keyword evidence="11" id="KW-1208">Phospholipid metabolism</keyword>
<feature type="transmembrane region" description="Helical" evidence="13">
    <location>
        <begin position="7"/>
        <end position="27"/>
    </location>
</feature>
<organism evidence="15 16">
    <name type="scientific">Desulfuromusa kysingii</name>
    <dbReference type="NCBI Taxonomy" id="37625"/>
    <lineage>
        <taxon>Bacteria</taxon>
        <taxon>Pseudomonadati</taxon>
        <taxon>Thermodesulfobacteriota</taxon>
        <taxon>Desulfuromonadia</taxon>
        <taxon>Desulfuromonadales</taxon>
        <taxon>Geopsychrobacteraceae</taxon>
        <taxon>Desulfuromusa</taxon>
    </lineage>
</organism>
<feature type="domain" description="PLD phosphodiesterase" evidence="14">
    <location>
        <begin position="391"/>
        <end position="418"/>
    </location>
</feature>
<keyword evidence="16" id="KW-1185">Reference proteome</keyword>
<dbReference type="GO" id="GO:0005886">
    <property type="term" value="C:plasma membrane"/>
    <property type="evidence" value="ECO:0007669"/>
    <property type="project" value="UniProtKB-SubCell"/>
</dbReference>
<feature type="domain" description="PLD phosphodiesterase" evidence="14">
    <location>
        <begin position="217"/>
        <end position="244"/>
    </location>
</feature>
<keyword evidence="5 13" id="KW-0812">Transmembrane</keyword>
<dbReference type="Proteomes" id="UP000199409">
    <property type="component" value="Unassembled WGS sequence"/>
</dbReference>
<dbReference type="InterPro" id="IPR001736">
    <property type="entry name" value="PLipase_D/transphosphatidylase"/>
</dbReference>
<feature type="transmembrane region" description="Helical" evidence="13">
    <location>
        <begin position="39"/>
        <end position="61"/>
    </location>
</feature>
<dbReference type="Pfam" id="PF13091">
    <property type="entry name" value="PLDc_2"/>
    <property type="match status" value="2"/>
</dbReference>
<dbReference type="EC" id="2.7.8.-" evidence="12"/>
<dbReference type="Gene3D" id="3.30.870.10">
    <property type="entry name" value="Endonuclease Chain A"/>
    <property type="match status" value="2"/>
</dbReference>
<dbReference type="EMBL" id="FNQN01000013">
    <property type="protein sequence ID" value="SEA79682.1"/>
    <property type="molecule type" value="Genomic_DNA"/>
</dbReference>
<dbReference type="PANTHER" id="PTHR21248">
    <property type="entry name" value="CARDIOLIPIN SYNTHASE"/>
    <property type="match status" value="1"/>
</dbReference>
<evidence type="ECO:0000256" key="13">
    <source>
        <dbReference type="SAM" id="Phobius"/>
    </source>
</evidence>
<dbReference type="STRING" id="37625.SAMN05660420_03213"/>
<keyword evidence="2" id="KW-1003">Cell membrane</keyword>
<evidence type="ECO:0000256" key="10">
    <source>
        <dbReference type="ARBA" id="ARBA00023209"/>
    </source>
</evidence>
<evidence type="ECO:0000256" key="3">
    <source>
        <dbReference type="ARBA" id="ARBA00022516"/>
    </source>
</evidence>
<evidence type="ECO:0000256" key="8">
    <source>
        <dbReference type="ARBA" id="ARBA00023098"/>
    </source>
</evidence>
<keyword evidence="3" id="KW-0444">Lipid biosynthesis</keyword>
<dbReference type="SUPFAM" id="SSF56024">
    <property type="entry name" value="Phospholipase D/nuclease"/>
    <property type="match status" value="2"/>
</dbReference>
<dbReference type="InterPro" id="IPR025202">
    <property type="entry name" value="PLD-like_dom"/>
</dbReference>
<protein>
    <recommendedName>
        <fullName evidence="12">Cardiolipin synthase</fullName>
        <ecNumber evidence="12">2.7.8.-</ecNumber>
    </recommendedName>
</protein>
<evidence type="ECO:0000256" key="5">
    <source>
        <dbReference type="ARBA" id="ARBA00022692"/>
    </source>
</evidence>
<keyword evidence="4" id="KW-0808">Transferase</keyword>
<dbReference type="CDD" id="cd09110">
    <property type="entry name" value="PLDc_CLS_1"/>
    <property type="match status" value="1"/>
</dbReference>
<sequence>MMIFLTTNWLIFSLVFLHLAVITFLIPKILLQRRESGASIAWILVIVFLPFFGMLAFWLLGTTRIRMFRRKRHRAEQHLVPSLARFRRQQKLSDTDDIVASSLYSLAAKLDDCGPQPGCEVEMYRDGSKAFDALEHAIDAAQEHIHLTYYIWEMDTTGSRFCQALTRAAERGVEIRLLLDDVGCYATKTSFFTSLIAAGGEVSRFLPLNLFSRQVSVNHRNHRKIVIIDGKLGFTGSMNIGDTYLGLGGRWNDLHLCVSGRVVYELQGVFCQDWFYATGKDVAIKKYFPDIRCHGAICAQFLASGPADERWRTIHTLLFVAINTAMERVWIETPYFVPDPPIVMALQTAALRGVDVRLLLPGHSDHFLVDYAGRSFFDELLNAGVRIFKMDNIIPHAKTAVVDQVFSTAGSANMDQRSFRLNFEGNLFFFGKEIAAKLEKDFLYMSQFAHEVTSERRRQLTHMQRLKEGFARILAPLL</sequence>
<evidence type="ECO:0000313" key="16">
    <source>
        <dbReference type="Proteomes" id="UP000199409"/>
    </source>
</evidence>
<dbReference type="OrthoDB" id="9762009at2"/>
<proteinExistence type="predicted"/>
<dbReference type="SMART" id="SM00155">
    <property type="entry name" value="PLDc"/>
    <property type="match status" value="2"/>
</dbReference>
<keyword evidence="10" id="KW-0594">Phospholipid biosynthesis</keyword>
<dbReference type="CDD" id="cd09112">
    <property type="entry name" value="PLDc_CLS_2"/>
    <property type="match status" value="1"/>
</dbReference>
<gene>
    <name evidence="15" type="ORF">SAMN05660420_03213</name>
</gene>
<dbReference type="NCBIfam" id="TIGR04265">
    <property type="entry name" value="bac_cardiolipin"/>
    <property type="match status" value="1"/>
</dbReference>
<keyword evidence="6" id="KW-0677">Repeat</keyword>
<accession>A0A1H4E5N4</accession>
<dbReference type="Pfam" id="PF13396">
    <property type="entry name" value="PLDc_N"/>
    <property type="match status" value="1"/>
</dbReference>
<evidence type="ECO:0000256" key="2">
    <source>
        <dbReference type="ARBA" id="ARBA00022475"/>
    </source>
</evidence>
<dbReference type="InterPro" id="IPR022924">
    <property type="entry name" value="Cardiolipin_synthase"/>
</dbReference>
<keyword evidence="8" id="KW-0443">Lipid metabolism</keyword>
<reference evidence="15 16" key="1">
    <citation type="submission" date="2016-10" db="EMBL/GenBank/DDBJ databases">
        <authorList>
            <person name="de Groot N.N."/>
        </authorList>
    </citation>
    <scope>NUCLEOTIDE SEQUENCE [LARGE SCALE GENOMIC DNA]</scope>
    <source>
        <strain evidence="15 16">DSM 7343</strain>
    </source>
</reference>